<comment type="similarity">
    <text evidence="2 4">Belongs to the pyridoxal phosphate-binding protein YggS/PROSC family.</text>
</comment>
<accession>A0A6M2DEL7</accession>
<evidence type="ECO:0000313" key="6">
    <source>
        <dbReference type="EMBL" id="NOV44566.1"/>
    </source>
</evidence>
<proteinExistence type="inferred from homology"/>
<dbReference type="CDD" id="cd06822">
    <property type="entry name" value="PLPDE_III_YBL036c_euk"/>
    <property type="match status" value="1"/>
</dbReference>
<dbReference type="Gene3D" id="3.20.20.10">
    <property type="entry name" value="Alanine racemase"/>
    <property type="match status" value="1"/>
</dbReference>
<dbReference type="SUPFAM" id="SSF51419">
    <property type="entry name" value="PLP-binding barrel"/>
    <property type="match status" value="1"/>
</dbReference>
<dbReference type="EMBL" id="GIIL01000840">
    <property type="protein sequence ID" value="NOV44566.1"/>
    <property type="molecule type" value="Transcribed_RNA"/>
</dbReference>
<evidence type="ECO:0000259" key="5">
    <source>
        <dbReference type="Pfam" id="PF01168"/>
    </source>
</evidence>
<protein>
    <recommendedName>
        <fullName evidence="2">Pyridoxal phosphate homeostasis protein</fullName>
        <shortName evidence="2">PLP homeostasis protein</shortName>
    </recommendedName>
</protein>
<dbReference type="PANTHER" id="PTHR10146:SF14">
    <property type="entry name" value="PYRIDOXAL PHOSPHATE HOMEOSTASIS PROTEIN"/>
    <property type="match status" value="1"/>
</dbReference>
<dbReference type="PANTHER" id="PTHR10146">
    <property type="entry name" value="PROLINE SYNTHETASE CO-TRANSCRIBED BACTERIAL HOMOLOG PROTEIN"/>
    <property type="match status" value="1"/>
</dbReference>
<organism evidence="6">
    <name type="scientific">Xenopsylla cheopis</name>
    <name type="common">Oriental rat flea</name>
    <name type="synonym">Pulex cheopis</name>
    <dbReference type="NCBI Taxonomy" id="163159"/>
    <lineage>
        <taxon>Eukaryota</taxon>
        <taxon>Metazoa</taxon>
        <taxon>Ecdysozoa</taxon>
        <taxon>Arthropoda</taxon>
        <taxon>Hexapoda</taxon>
        <taxon>Insecta</taxon>
        <taxon>Pterygota</taxon>
        <taxon>Neoptera</taxon>
        <taxon>Endopterygota</taxon>
        <taxon>Siphonaptera</taxon>
        <taxon>Pulicidae</taxon>
        <taxon>Xenopsyllinae</taxon>
        <taxon>Xenopsylla</taxon>
    </lineage>
</organism>
<dbReference type="Pfam" id="PF01168">
    <property type="entry name" value="Ala_racemase_N"/>
    <property type="match status" value="1"/>
</dbReference>
<dbReference type="FunFam" id="3.20.20.10:FF:000007">
    <property type="entry name" value="Pyridoxal phosphate homeostasis protein"/>
    <property type="match status" value="1"/>
</dbReference>
<dbReference type="AlphaFoldDB" id="A0A6M2DEL7"/>
<comment type="function">
    <text evidence="2">Pyridoxal 5'-phosphate (PLP)-binding protein, which may be involved in intracellular homeostatic regulation of pyridoxal 5'-phosphate (PLP), the active form of vitamin B6.</text>
</comment>
<evidence type="ECO:0000256" key="2">
    <source>
        <dbReference type="HAMAP-Rule" id="MF_03225"/>
    </source>
</evidence>
<keyword evidence="1 2" id="KW-0663">Pyridoxal phosphate</keyword>
<evidence type="ECO:0000256" key="3">
    <source>
        <dbReference type="PIRSR" id="PIRSR004848-1"/>
    </source>
</evidence>
<dbReference type="InterPro" id="IPR011078">
    <property type="entry name" value="PyrdxlP_homeostasis"/>
</dbReference>
<dbReference type="InterPro" id="IPR029066">
    <property type="entry name" value="PLP-binding_barrel"/>
</dbReference>
<dbReference type="InterPro" id="IPR001608">
    <property type="entry name" value="Ala_racemase_N"/>
</dbReference>
<dbReference type="PIRSF" id="PIRSF004848">
    <property type="entry name" value="YBL036c_PLPDEIII"/>
    <property type="match status" value="1"/>
</dbReference>
<feature type="domain" description="Alanine racemase N-terminal" evidence="5">
    <location>
        <begin position="48"/>
        <end position="249"/>
    </location>
</feature>
<evidence type="ECO:0000256" key="4">
    <source>
        <dbReference type="RuleBase" id="RU004514"/>
    </source>
</evidence>
<name>A0A6M2DEL7_XENCH</name>
<sequence length="256" mass="28917">MAEFDVKLGLKLILEKFESACERRPEEYKYRKPILVAVSKTKPTESIITAYECGQRHFGENYVQELEEKGHNKDILENCKEIKWHFIGHLQRNKINKVVTTPGLYMVETIHSFKLADGLQAAWSKLDPASKIHGENLKVMIQVNTSGEIEKHGVPPNEAVTLYKYVVENCPNLVVDGLMTIGKFGYDTSLGPNPDFITLKQCRDTLCQELNLDLKNVNLSMGMSDDFEQAIEMGSSNVRVGTAIFGYRPKKNESSS</sequence>
<dbReference type="GO" id="GO:0030170">
    <property type="term" value="F:pyridoxal phosphate binding"/>
    <property type="evidence" value="ECO:0007669"/>
    <property type="project" value="UniProtKB-UniRule"/>
</dbReference>
<comment type="cofactor">
    <cofactor evidence="3">
        <name>pyridoxal 5'-phosphate</name>
        <dbReference type="ChEBI" id="CHEBI:597326"/>
    </cofactor>
</comment>
<dbReference type="HAMAP" id="MF_02087">
    <property type="entry name" value="PLP_homeostasis"/>
    <property type="match status" value="1"/>
</dbReference>
<reference evidence="6" key="1">
    <citation type="submission" date="2020-03" db="EMBL/GenBank/DDBJ databases">
        <title>Transcriptomic Profiling of the Digestive Tract of the Rat Flea, Xenopsylla cheopis, Following Blood Feeding and Infection with Yersinia pestis.</title>
        <authorList>
            <person name="Bland D.M."/>
            <person name="Martens C.A."/>
            <person name="Virtaneva K."/>
            <person name="Kanakabandi K."/>
            <person name="Long D."/>
            <person name="Rosenke R."/>
            <person name="Saturday G.A."/>
            <person name="Hoyt F.H."/>
            <person name="Bruno D.P."/>
            <person name="Ribeiro J.M.C."/>
            <person name="Hinnebusch J."/>
        </authorList>
    </citation>
    <scope>NUCLEOTIDE SEQUENCE</scope>
</reference>
<evidence type="ECO:0000256" key="1">
    <source>
        <dbReference type="ARBA" id="ARBA00022898"/>
    </source>
</evidence>
<dbReference type="PROSITE" id="PS01211">
    <property type="entry name" value="UPF0001"/>
    <property type="match status" value="1"/>
</dbReference>
<feature type="modified residue" description="N6-(pyridoxal phosphate)lysine" evidence="2 3">
    <location>
        <position position="40"/>
    </location>
</feature>
<dbReference type="NCBIfam" id="TIGR00044">
    <property type="entry name" value="YggS family pyridoxal phosphate-dependent enzyme"/>
    <property type="match status" value="1"/>
</dbReference>